<evidence type="ECO:0000313" key="1">
    <source>
        <dbReference type="EMBL" id="WNQ14094.1"/>
    </source>
</evidence>
<dbReference type="Gene3D" id="1.20.120.450">
    <property type="entry name" value="dinb family like domain"/>
    <property type="match status" value="1"/>
</dbReference>
<keyword evidence="2" id="KW-1185">Reference proteome</keyword>
<dbReference type="Proteomes" id="UP001305702">
    <property type="component" value="Chromosome"/>
</dbReference>
<dbReference type="KEGG" id="paun:MJA45_14065"/>
<dbReference type="SUPFAM" id="SSF109854">
    <property type="entry name" value="DinB/YfiT-like putative metalloenzymes"/>
    <property type="match status" value="1"/>
</dbReference>
<dbReference type="AlphaFoldDB" id="A0AA96LH97"/>
<gene>
    <name evidence="1" type="ORF">MJA45_14065</name>
</gene>
<dbReference type="RefSeq" id="WP_315607877.1">
    <property type="nucleotide sequence ID" value="NZ_CP130318.1"/>
</dbReference>
<evidence type="ECO:0000313" key="2">
    <source>
        <dbReference type="Proteomes" id="UP001305702"/>
    </source>
</evidence>
<dbReference type="Pfam" id="PF07609">
    <property type="entry name" value="DUF1572"/>
    <property type="match status" value="1"/>
</dbReference>
<protein>
    <submittedName>
        <fullName evidence="1">DUF1572 family protein</fullName>
    </submittedName>
</protein>
<sequence>MKLNDIVLREMNKQLKRIETCLTKLSDEQIWHRVKPNMNSIGNLCMHLAGNEYQHLVSGIGKAPFTRKRSEEFSLNQGLSGKELVARLREVRLQASRILEGITENDLQTSIDIHYSIEDWNKMIERPAYETESHYTRDLTTLLIQVCEHYSYHAGQVVLLTKLLIDTEDNLTGTYH</sequence>
<dbReference type="InterPro" id="IPR011466">
    <property type="entry name" value="DUF1572"/>
</dbReference>
<reference evidence="1 2" key="1">
    <citation type="submission" date="2022-02" db="EMBL/GenBank/DDBJ databases">
        <title>Paenibacillus sp. MBLB1776 Whole Genome Shotgun Sequencing.</title>
        <authorList>
            <person name="Hwang C.Y."/>
            <person name="Cho E.-S."/>
            <person name="Seo M.-J."/>
        </authorList>
    </citation>
    <scope>NUCLEOTIDE SEQUENCE [LARGE SCALE GENOMIC DNA]</scope>
    <source>
        <strain evidence="1 2">MBLB1776</strain>
    </source>
</reference>
<dbReference type="EMBL" id="CP130318">
    <property type="protein sequence ID" value="WNQ14094.1"/>
    <property type="molecule type" value="Genomic_DNA"/>
</dbReference>
<dbReference type="InterPro" id="IPR034660">
    <property type="entry name" value="DinB/YfiT-like"/>
</dbReference>
<proteinExistence type="predicted"/>
<accession>A0AA96LH97</accession>
<name>A0AA96LH97_9BACL</name>
<organism evidence="1 2">
    <name type="scientific">Paenibacillus aurantius</name>
    <dbReference type="NCBI Taxonomy" id="2918900"/>
    <lineage>
        <taxon>Bacteria</taxon>
        <taxon>Bacillati</taxon>
        <taxon>Bacillota</taxon>
        <taxon>Bacilli</taxon>
        <taxon>Bacillales</taxon>
        <taxon>Paenibacillaceae</taxon>
        <taxon>Paenibacillus</taxon>
    </lineage>
</organism>